<dbReference type="NCBIfam" id="TIGR00687">
    <property type="entry name" value="pyridox_kin"/>
    <property type="match status" value="1"/>
</dbReference>
<evidence type="ECO:0000256" key="9">
    <source>
        <dbReference type="ARBA" id="ARBA00022777"/>
    </source>
</evidence>
<dbReference type="EC" id="2.7.1.35" evidence="5"/>
<dbReference type="GO" id="GO:0008478">
    <property type="term" value="F:pyridoxal kinase activity"/>
    <property type="evidence" value="ECO:0007669"/>
    <property type="project" value="UniProtKB-EC"/>
</dbReference>
<dbReference type="SUPFAM" id="SSF53613">
    <property type="entry name" value="Ribokinase-like"/>
    <property type="match status" value="1"/>
</dbReference>
<evidence type="ECO:0000313" key="16">
    <source>
        <dbReference type="EMBL" id="CAH1967130.1"/>
    </source>
</evidence>
<evidence type="ECO:0000256" key="2">
    <source>
        <dbReference type="ARBA" id="ARBA00004835"/>
    </source>
</evidence>
<keyword evidence="9" id="KW-0418">Kinase</keyword>
<comment type="caution">
    <text evidence="16">The sequence shown here is derived from an EMBL/GenBank/DDBJ whole genome shotgun (WGS) entry which is preliminary data.</text>
</comment>
<name>A0A9P0P3D8_ACAOB</name>
<organism evidence="16 17">
    <name type="scientific">Acanthoscelides obtectus</name>
    <name type="common">Bean weevil</name>
    <name type="synonym">Bruchus obtectus</name>
    <dbReference type="NCBI Taxonomy" id="200917"/>
    <lineage>
        <taxon>Eukaryota</taxon>
        <taxon>Metazoa</taxon>
        <taxon>Ecdysozoa</taxon>
        <taxon>Arthropoda</taxon>
        <taxon>Hexapoda</taxon>
        <taxon>Insecta</taxon>
        <taxon>Pterygota</taxon>
        <taxon>Neoptera</taxon>
        <taxon>Endopterygota</taxon>
        <taxon>Coleoptera</taxon>
        <taxon>Polyphaga</taxon>
        <taxon>Cucujiformia</taxon>
        <taxon>Chrysomeloidea</taxon>
        <taxon>Chrysomelidae</taxon>
        <taxon>Bruchinae</taxon>
        <taxon>Bruchini</taxon>
        <taxon>Acanthoscelides</taxon>
    </lineage>
</organism>
<dbReference type="EMBL" id="CAKOFQ010006741">
    <property type="protein sequence ID" value="CAH1967130.1"/>
    <property type="molecule type" value="Genomic_DNA"/>
</dbReference>
<evidence type="ECO:0000259" key="15">
    <source>
        <dbReference type="Pfam" id="PF08543"/>
    </source>
</evidence>
<evidence type="ECO:0000256" key="3">
    <source>
        <dbReference type="ARBA" id="ARBA00005210"/>
    </source>
</evidence>
<dbReference type="InterPro" id="IPR004625">
    <property type="entry name" value="PyrdxlKinase"/>
</dbReference>
<reference evidence="16" key="1">
    <citation type="submission" date="2022-03" db="EMBL/GenBank/DDBJ databases">
        <authorList>
            <person name="Sayadi A."/>
        </authorList>
    </citation>
    <scope>NUCLEOTIDE SEQUENCE</scope>
</reference>
<dbReference type="InterPro" id="IPR029056">
    <property type="entry name" value="Ribokinase-like"/>
</dbReference>
<evidence type="ECO:0000256" key="5">
    <source>
        <dbReference type="ARBA" id="ARBA00012104"/>
    </source>
</evidence>
<evidence type="ECO:0000256" key="14">
    <source>
        <dbReference type="ARBA" id="ARBA00048524"/>
    </source>
</evidence>
<accession>A0A9P0P3D8</accession>
<comment type="catalytic activity">
    <reaction evidence="14">
        <text>pyridoxine + ATP = pyridoxine 5'-phosphate + ADP + H(+)</text>
        <dbReference type="Rhea" id="RHEA:25108"/>
        <dbReference type="ChEBI" id="CHEBI:15378"/>
        <dbReference type="ChEBI" id="CHEBI:16709"/>
        <dbReference type="ChEBI" id="CHEBI:30616"/>
        <dbReference type="ChEBI" id="CHEBI:58589"/>
        <dbReference type="ChEBI" id="CHEBI:456216"/>
        <dbReference type="EC" id="2.7.1.35"/>
    </reaction>
    <physiologicalReaction direction="left-to-right" evidence="14">
        <dbReference type="Rhea" id="RHEA:25109"/>
    </physiologicalReaction>
</comment>
<evidence type="ECO:0000256" key="11">
    <source>
        <dbReference type="ARBA" id="ARBA00032808"/>
    </source>
</evidence>
<dbReference type="InterPro" id="IPR013749">
    <property type="entry name" value="PM/HMP-P_kinase-1"/>
</dbReference>
<dbReference type="PANTHER" id="PTHR10534:SF2">
    <property type="entry name" value="PYRIDOXAL KINASE"/>
    <property type="match status" value="1"/>
</dbReference>
<comment type="pathway">
    <text evidence="3">Cofactor metabolism; pyridoxal 5'-phosphate salvage; pyridoxal 5'-phosphate from pyridoxal: step 1/1.</text>
</comment>
<dbReference type="GO" id="GO:0005829">
    <property type="term" value="C:cytosol"/>
    <property type="evidence" value="ECO:0007669"/>
    <property type="project" value="TreeGrafter"/>
</dbReference>
<dbReference type="PANTHER" id="PTHR10534">
    <property type="entry name" value="PYRIDOXAL KINASE"/>
    <property type="match status" value="1"/>
</dbReference>
<dbReference type="Pfam" id="PF08543">
    <property type="entry name" value="Phos_pyr_kin"/>
    <property type="match status" value="1"/>
</dbReference>
<dbReference type="GO" id="GO:0005524">
    <property type="term" value="F:ATP binding"/>
    <property type="evidence" value="ECO:0007669"/>
    <property type="project" value="UniProtKB-KW"/>
</dbReference>
<gene>
    <name evidence="16" type="ORF">ACAOBT_LOCUS7237</name>
</gene>
<sequence length="299" mass="33244">MCESAYPRVLSIQSHVVSGYVGNKSAVFPMQLLGLEVDFINSVQFCTHTGYKKLTGQVLTEKDLRDLMDGLIENEIDLYSYLLTGYIGAASFLQEVAEVVKHLKTKNPKLIYVCDPVIGDNGKIYVPQELIPIYKEVVIPLATILTPNLFEAQLLTDLQIKTPDDIWKACDVLHGKGCEIVVISSAEFEGVPELHVFASSIRDKNKQKFTLEVPKFPIAFIGTGDVFASLMLSWMHKTKGDLKTSLERTIASLQAILKRTACGIKEGSTPTSREKELRLVQSKQDIENPKVTIEARAVQ</sequence>
<evidence type="ECO:0000256" key="4">
    <source>
        <dbReference type="ARBA" id="ARBA00008805"/>
    </source>
</evidence>
<comment type="similarity">
    <text evidence="4">Belongs to the pyridoxine kinase family.</text>
</comment>
<feature type="domain" description="Pyridoxamine kinase/Phosphomethylpyrimidine kinase" evidence="15">
    <location>
        <begin position="85"/>
        <end position="271"/>
    </location>
</feature>
<comment type="catalytic activity">
    <reaction evidence="13">
        <text>pyridoxal + ATP = pyridoxal 5'-phosphate + ADP + H(+)</text>
        <dbReference type="Rhea" id="RHEA:10224"/>
        <dbReference type="ChEBI" id="CHEBI:15378"/>
        <dbReference type="ChEBI" id="CHEBI:17310"/>
        <dbReference type="ChEBI" id="CHEBI:30616"/>
        <dbReference type="ChEBI" id="CHEBI:456216"/>
        <dbReference type="ChEBI" id="CHEBI:597326"/>
        <dbReference type="EC" id="2.7.1.35"/>
    </reaction>
    <physiologicalReaction direction="left-to-right" evidence="13">
        <dbReference type="Rhea" id="RHEA:10225"/>
    </physiologicalReaction>
</comment>
<keyword evidence="10" id="KW-0067">ATP-binding</keyword>
<dbReference type="Proteomes" id="UP001152888">
    <property type="component" value="Unassembled WGS sequence"/>
</dbReference>
<keyword evidence="7" id="KW-0808">Transferase</keyword>
<evidence type="ECO:0000256" key="8">
    <source>
        <dbReference type="ARBA" id="ARBA00022741"/>
    </source>
</evidence>
<evidence type="ECO:0000256" key="12">
    <source>
        <dbReference type="ARBA" id="ARBA00047310"/>
    </source>
</evidence>
<dbReference type="OrthoDB" id="2104723at2759"/>
<dbReference type="AlphaFoldDB" id="A0A9P0P3D8"/>
<keyword evidence="17" id="KW-1185">Reference proteome</keyword>
<evidence type="ECO:0000313" key="17">
    <source>
        <dbReference type="Proteomes" id="UP001152888"/>
    </source>
</evidence>
<comment type="pathway">
    <text evidence="2">Cofactor metabolism; pyridoxal 5'-phosphate salvage; pyridoxine 5'-phosphate from pyridoxine: step 1/1.</text>
</comment>
<keyword evidence="8" id="KW-0547">Nucleotide-binding</keyword>
<dbReference type="CDD" id="cd01173">
    <property type="entry name" value="pyridoxal_pyridoxamine_kinase"/>
    <property type="match status" value="1"/>
</dbReference>
<evidence type="ECO:0000256" key="7">
    <source>
        <dbReference type="ARBA" id="ARBA00022679"/>
    </source>
</evidence>
<dbReference type="Gene3D" id="3.40.1190.20">
    <property type="match status" value="1"/>
</dbReference>
<evidence type="ECO:0000256" key="13">
    <source>
        <dbReference type="ARBA" id="ARBA00047377"/>
    </source>
</evidence>
<evidence type="ECO:0000256" key="1">
    <source>
        <dbReference type="ARBA" id="ARBA00004750"/>
    </source>
</evidence>
<protein>
    <recommendedName>
        <fullName evidence="6">Pyridoxal kinase</fullName>
        <ecNumber evidence="5">2.7.1.35</ecNumber>
    </recommendedName>
    <alternativeName>
        <fullName evidence="11">Pyridoxine kinase</fullName>
    </alternativeName>
</protein>
<evidence type="ECO:0000256" key="10">
    <source>
        <dbReference type="ARBA" id="ARBA00022840"/>
    </source>
</evidence>
<proteinExistence type="inferred from homology"/>
<comment type="pathway">
    <text evidence="1">Cofactor metabolism; pyridoxal 5'-phosphate salvage; pyridoxamine 5'-phosphate from pyridoxamine: step 1/1.</text>
</comment>
<dbReference type="GO" id="GO:0009443">
    <property type="term" value="P:pyridoxal 5'-phosphate salvage"/>
    <property type="evidence" value="ECO:0007669"/>
    <property type="project" value="InterPro"/>
</dbReference>
<evidence type="ECO:0000256" key="6">
    <source>
        <dbReference type="ARBA" id="ARBA00018134"/>
    </source>
</evidence>
<comment type="catalytic activity">
    <reaction evidence="12">
        <text>pyridoxamine + ATP = pyridoxamine 5'-phosphate + ADP + H(+)</text>
        <dbReference type="Rhea" id="RHEA:25104"/>
        <dbReference type="ChEBI" id="CHEBI:15378"/>
        <dbReference type="ChEBI" id="CHEBI:30616"/>
        <dbReference type="ChEBI" id="CHEBI:57761"/>
        <dbReference type="ChEBI" id="CHEBI:58451"/>
        <dbReference type="ChEBI" id="CHEBI:456216"/>
        <dbReference type="EC" id="2.7.1.35"/>
    </reaction>
    <physiologicalReaction direction="left-to-right" evidence="12">
        <dbReference type="Rhea" id="RHEA:25105"/>
    </physiologicalReaction>
</comment>